<dbReference type="Pfam" id="PF00282">
    <property type="entry name" value="Pyridoxal_deC"/>
    <property type="match status" value="1"/>
</dbReference>
<dbReference type="PRINTS" id="PR00800">
    <property type="entry name" value="YHDCRBOXLASE"/>
</dbReference>
<dbReference type="GO" id="GO:0030170">
    <property type="term" value="F:pyridoxal phosphate binding"/>
    <property type="evidence" value="ECO:0007669"/>
    <property type="project" value="InterPro"/>
</dbReference>
<name>A0A0A2LBZ5_PENIT</name>
<keyword evidence="9" id="KW-1185">Reference proteome</keyword>
<evidence type="ECO:0000259" key="7">
    <source>
        <dbReference type="Pfam" id="PF01370"/>
    </source>
</evidence>
<dbReference type="EMBL" id="JQGA01000239">
    <property type="protein sequence ID" value="KGO76728.1"/>
    <property type="molecule type" value="Genomic_DNA"/>
</dbReference>
<dbReference type="InterPro" id="IPR015421">
    <property type="entry name" value="PyrdxlP-dep_Trfase_major"/>
</dbReference>
<evidence type="ECO:0000256" key="1">
    <source>
        <dbReference type="ARBA" id="ARBA00001933"/>
    </source>
</evidence>
<dbReference type="GO" id="GO:0016831">
    <property type="term" value="F:carboxy-lyase activity"/>
    <property type="evidence" value="ECO:0007669"/>
    <property type="project" value="UniProtKB-KW"/>
</dbReference>
<dbReference type="PROSITE" id="PS00392">
    <property type="entry name" value="DDC_GAD_HDC_YDC"/>
    <property type="match status" value="1"/>
</dbReference>
<evidence type="ECO:0000256" key="6">
    <source>
        <dbReference type="PIRSR" id="PIRSR602129-50"/>
    </source>
</evidence>
<keyword evidence="5" id="KW-0456">Lyase</keyword>
<dbReference type="OMA" id="FDWARET"/>
<dbReference type="STRING" id="40296.A0A0A2LBZ5"/>
<dbReference type="PANTHER" id="PTHR11999:SF70">
    <property type="entry name" value="MIP05841P"/>
    <property type="match status" value="1"/>
</dbReference>
<dbReference type="PANTHER" id="PTHR11999">
    <property type="entry name" value="GROUP II PYRIDOXAL-5-PHOSPHATE DECARBOXYLASE"/>
    <property type="match status" value="1"/>
</dbReference>
<reference evidence="8 9" key="1">
    <citation type="journal article" date="2015" name="Mol. Plant Microbe Interact.">
        <title>Genome, transcriptome, and functional analyses of Penicillium expansum provide new insights into secondary metabolism and pathogenicity.</title>
        <authorList>
            <person name="Ballester A.R."/>
            <person name="Marcet-Houben M."/>
            <person name="Levin E."/>
            <person name="Sela N."/>
            <person name="Selma-Lazaro C."/>
            <person name="Carmona L."/>
            <person name="Wisniewski M."/>
            <person name="Droby S."/>
            <person name="Gonzalez-Candelas L."/>
            <person name="Gabaldon T."/>
        </authorList>
    </citation>
    <scope>NUCLEOTIDE SEQUENCE [LARGE SCALE GENOMIC DNA]</scope>
    <source>
        <strain evidence="8 9">PHI-1</strain>
    </source>
</reference>
<gene>
    <name evidence="8" type="ORF">PITC_090820</name>
</gene>
<dbReference type="Gene3D" id="1.20.1340.10">
    <property type="entry name" value="dopa decarboxylase, N-terminal domain"/>
    <property type="match status" value="1"/>
</dbReference>
<comment type="similarity">
    <text evidence="2">Belongs to the group II decarboxylase family.</text>
</comment>
<dbReference type="SUPFAM" id="SSF53383">
    <property type="entry name" value="PLP-dependent transferases"/>
    <property type="match status" value="1"/>
</dbReference>
<dbReference type="Proteomes" id="UP000030104">
    <property type="component" value="Unassembled WGS sequence"/>
</dbReference>
<comment type="caution">
    <text evidence="8">The sequence shown here is derived from an EMBL/GenBank/DDBJ whole genome shotgun (WGS) entry which is preliminary data.</text>
</comment>
<dbReference type="CDD" id="cd05227">
    <property type="entry name" value="AR_SDR_e"/>
    <property type="match status" value="1"/>
</dbReference>
<keyword evidence="3" id="KW-0210">Decarboxylase</keyword>
<dbReference type="InterPro" id="IPR001509">
    <property type="entry name" value="Epimerase_deHydtase"/>
</dbReference>
<evidence type="ECO:0000256" key="4">
    <source>
        <dbReference type="ARBA" id="ARBA00022898"/>
    </source>
</evidence>
<dbReference type="Pfam" id="PF01370">
    <property type="entry name" value="Epimerase"/>
    <property type="match status" value="1"/>
</dbReference>
<dbReference type="AlphaFoldDB" id="A0A0A2LBZ5"/>
<organism evidence="8 9">
    <name type="scientific">Penicillium italicum</name>
    <name type="common">Blue mold</name>
    <dbReference type="NCBI Taxonomy" id="40296"/>
    <lineage>
        <taxon>Eukaryota</taxon>
        <taxon>Fungi</taxon>
        <taxon>Dikarya</taxon>
        <taxon>Ascomycota</taxon>
        <taxon>Pezizomycotina</taxon>
        <taxon>Eurotiomycetes</taxon>
        <taxon>Eurotiomycetidae</taxon>
        <taxon>Eurotiales</taxon>
        <taxon>Aspergillaceae</taxon>
        <taxon>Penicillium</taxon>
    </lineage>
</organism>
<evidence type="ECO:0000256" key="5">
    <source>
        <dbReference type="ARBA" id="ARBA00023239"/>
    </source>
</evidence>
<dbReference type="InterPro" id="IPR002129">
    <property type="entry name" value="PyrdxlP-dep_de-COase"/>
</dbReference>
<dbReference type="InterPro" id="IPR010977">
    <property type="entry name" value="Aromatic_deC"/>
</dbReference>
<dbReference type="Gene3D" id="3.40.50.720">
    <property type="entry name" value="NAD(P)-binding Rossmann-like Domain"/>
    <property type="match status" value="1"/>
</dbReference>
<dbReference type="HOGENOM" id="CLU_015597_0_0_1"/>
<dbReference type="Gene3D" id="3.90.1150.10">
    <property type="entry name" value="Aspartate Aminotransferase, domain 1"/>
    <property type="match status" value="1"/>
</dbReference>
<dbReference type="PhylomeDB" id="A0A0A2LBZ5"/>
<dbReference type="SUPFAM" id="SSF51735">
    <property type="entry name" value="NAD(P)-binding Rossmann-fold domains"/>
    <property type="match status" value="1"/>
</dbReference>
<feature type="domain" description="NAD-dependent epimerase/dehydratase" evidence="7">
    <location>
        <begin position="517"/>
        <end position="772"/>
    </location>
</feature>
<dbReference type="InterPro" id="IPR036291">
    <property type="entry name" value="NAD(P)-bd_dom_sf"/>
</dbReference>
<dbReference type="GO" id="GO:0019752">
    <property type="term" value="P:carboxylic acid metabolic process"/>
    <property type="evidence" value="ECO:0007669"/>
    <property type="project" value="InterPro"/>
</dbReference>
<dbReference type="GO" id="GO:0006520">
    <property type="term" value="P:amino acid metabolic process"/>
    <property type="evidence" value="ECO:0007669"/>
    <property type="project" value="InterPro"/>
</dbReference>
<dbReference type="InterPro" id="IPR015424">
    <property type="entry name" value="PyrdxlP-dep_Trfase"/>
</dbReference>
<dbReference type="OrthoDB" id="639767at2759"/>
<accession>A0A0A2LBZ5</accession>
<protein>
    <submittedName>
        <fullName evidence="8">Pyridoxal phosphate-dependent decarboxylase</fullName>
    </submittedName>
</protein>
<evidence type="ECO:0000313" key="9">
    <source>
        <dbReference type="Proteomes" id="UP000030104"/>
    </source>
</evidence>
<evidence type="ECO:0000313" key="8">
    <source>
        <dbReference type="EMBL" id="KGO76728.1"/>
    </source>
</evidence>
<evidence type="ECO:0000256" key="2">
    <source>
        <dbReference type="ARBA" id="ARBA00009533"/>
    </source>
</evidence>
<dbReference type="InterPro" id="IPR021115">
    <property type="entry name" value="Pyridoxal-P_BS"/>
</dbReference>
<proteinExistence type="inferred from homology"/>
<dbReference type="Gene3D" id="3.40.640.10">
    <property type="entry name" value="Type I PLP-dependent aspartate aminotransferase-like (Major domain)"/>
    <property type="match status" value="1"/>
</dbReference>
<dbReference type="InterPro" id="IPR015422">
    <property type="entry name" value="PyrdxlP-dep_Trfase_small"/>
</dbReference>
<dbReference type="GO" id="GO:0005737">
    <property type="term" value="C:cytoplasm"/>
    <property type="evidence" value="ECO:0007669"/>
    <property type="project" value="TreeGrafter"/>
</dbReference>
<evidence type="ECO:0000256" key="3">
    <source>
        <dbReference type="ARBA" id="ARBA00022793"/>
    </source>
</evidence>
<comment type="cofactor">
    <cofactor evidence="1 6">
        <name>pyridoxal 5'-phosphate</name>
        <dbReference type="ChEBI" id="CHEBI:597326"/>
    </cofactor>
</comment>
<sequence>MDRDQFKTAAHSAIDDIVNYFDSVPERRVLPAVEPGYLRPLIPENPPDEPESWAQIQEDVDTKIKPGLTHWQSPNFMAYFPACVTYPSILGEMYSATFTAPAFNWLCSPACTEMETIVMDWVAKALALPECFRSTSETHGGGVIQNSASDAIATIIVAARERRVRELLLAEGLKEGTPEYEDRKFDVQAKLVAIASNQTHSSGAKGALVAGTRFRSVTTRLEDNMEMTGPRLREVLEKCDKDGLTPYHLTLTFGTTNTCSVDRFVEIKAVLQEKLTWQRIWVHIDAAYAGASLVADEWQYIAKDFAEGVDSFNTNMHKWLLVNFDASVLFVRNRLDLTSALDITPTYLRNPYSDMGNVIDYRNWSISLGRRFRALKIWFVIRSYGLNGMKAHIRKTIGLGEIFAGLVRGRSDLFEIVTKPGFGLTVFRVKSPQAVSSGTNGSSDRVAKDEVADGLTKKISELVNTRGEIFITSTVIDGVCVIRVISGNALAEEKYIRNAFDVIVRTTEEVLQEQKYILVTGATGFIGAHVVDNLLARGFSVRGSTRSKQKGDEMKAARPQYASKLDFVVVEDFTQVGVFDSVMDGIDAVIHVASPFFYDTTNNEQELILPAINGVKSILSASAKPGSKVQRLVMTSSFASVFNPSSTPAPGFTYTAANWSPLTYEEAIDPKSDSVTAYRGSKKFAELAAWEFVKEQKTKFDLVTLCPPMVFGPVVHPVPTVGQLNESNMILWSVAAGADPLPVTRVPGWIDARDLAEVHVQALLTPEAGGKRFVAASPEPFSYEYAADIIRGEFDWAKETVTANYKMGEKPNASYGIDGETVAREFGVKYRPFKETVVDLVGQIRGLGA</sequence>
<feature type="modified residue" description="N6-(pyridoxal phosphate)lysine" evidence="6">
    <location>
        <position position="318"/>
    </location>
</feature>
<keyword evidence="4 6" id="KW-0663">Pyridoxal phosphate</keyword>